<dbReference type="KEGG" id="mgo:AFA91_10200"/>
<dbReference type="PANTHER" id="PTHR42978:SF7">
    <property type="entry name" value="METALLO-HYDROLASE RV2300C-RELATED"/>
    <property type="match status" value="1"/>
</dbReference>
<dbReference type="InterPro" id="IPR051013">
    <property type="entry name" value="MBL_superfamily_lactonases"/>
</dbReference>
<name>A0A0K0X3Z0_MYCGD</name>
<evidence type="ECO:0000256" key="5">
    <source>
        <dbReference type="ARBA" id="ARBA00022833"/>
    </source>
</evidence>
<dbReference type="STRING" id="134601.AFA91_10200"/>
<keyword evidence="3" id="KW-0479">Metal-binding</keyword>
<dbReference type="EMBL" id="CP012150">
    <property type="protein sequence ID" value="AKS32180.1"/>
    <property type="molecule type" value="Genomic_DNA"/>
</dbReference>
<dbReference type="AlphaFoldDB" id="A0A0K0X3Z0"/>
<evidence type="ECO:0000256" key="2">
    <source>
        <dbReference type="ARBA" id="ARBA00007749"/>
    </source>
</evidence>
<reference evidence="7 8" key="1">
    <citation type="submission" date="2015-07" db="EMBL/GenBank/DDBJ databases">
        <title>Complete genome sequence of Mycobacterium goodii X7B, a facultative thermophilic biodesulfurizing bacterium.</title>
        <authorList>
            <person name="Yu B."/>
            <person name="Li F."/>
            <person name="Xu P."/>
        </authorList>
    </citation>
    <scope>NUCLEOTIDE SEQUENCE [LARGE SCALE GENOMIC DNA]</scope>
    <source>
        <strain evidence="7 8">X7B</strain>
    </source>
</reference>
<dbReference type="GO" id="GO:0016787">
    <property type="term" value="F:hydrolase activity"/>
    <property type="evidence" value="ECO:0007669"/>
    <property type="project" value="UniProtKB-KW"/>
</dbReference>
<keyword evidence="5" id="KW-0862">Zinc</keyword>
<dbReference type="SUPFAM" id="SSF56281">
    <property type="entry name" value="Metallo-hydrolase/oxidoreductase"/>
    <property type="match status" value="1"/>
</dbReference>
<feature type="domain" description="Metallo-beta-lactamase" evidence="6">
    <location>
        <begin position="47"/>
        <end position="249"/>
    </location>
</feature>
<evidence type="ECO:0000256" key="4">
    <source>
        <dbReference type="ARBA" id="ARBA00022801"/>
    </source>
</evidence>
<dbReference type="PANTHER" id="PTHR42978">
    <property type="entry name" value="QUORUM-QUENCHING LACTONASE YTNP-RELATED-RELATED"/>
    <property type="match status" value="1"/>
</dbReference>
<dbReference type="Proteomes" id="UP000062255">
    <property type="component" value="Chromosome"/>
</dbReference>
<protein>
    <submittedName>
        <fullName evidence="7">Hydrolase</fullName>
    </submittedName>
</protein>
<evidence type="ECO:0000313" key="7">
    <source>
        <dbReference type="EMBL" id="AKS32180.1"/>
    </source>
</evidence>
<evidence type="ECO:0000256" key="3">
    <source>
        <dbReference type="ARBA" id="ARBA00022723"/>
    </source>
</evidence>
<gene>
    <name evidence="7" type="ORF">AFA91_10200</name>
</gene>
<evidence type="ECO:0000256" key="1">
    <source>
        <dbReference type="ARBA" id="ARBA00001947"/>
    </source>
</evidence>
<proteinExistence type="inferred from homology"/>
<evidence type="ECO:0000313" key="8">
    <source>
        <dbReference type="Proteomes" id="UP000062255"/>
    </source>
</evidence>
<keyword evidence="4 7" id="KW-0378">Hydrolase</keyword>
<dbReference type="InterPro" id="IPR001279">
    <property type="entry name" value="Metallo-B-lactamas"/>
</dbReference>
<comment type="cofactor">
    <cofactor evidence="1">
        <name>Zn(2+)</name>
        <dbReference type="ChEBI" id="CHEBI:29105"/>
    </cofactor>
</comment>
<evidence type="ECO:0000259" key="6">
    <source>
        <dbReference type="SMART" id="SM00849"/>
    </source>
</evidence>
<dbReference type="CDD" id="cd07729">
    <property type="entry name" value="AHL_lactonase_MBL-fold"/>
    <property type="match status" value="1"/>
</dbReference>
<dbReference type="GO" id="GO:0046872">
    <property type="term" value="F:metal ion binding"/>
    <property type="evidence" value="ECO:0007669"/>
    <property type="project" value="UniProtKB-KW"/>
</dbReference>
<dbReference type="PATRIC" id="fig|134601.6.peg.2128"/>
<dbReference type="SMART" id="SM00849">
    <property type="entry name" value="Lactamase_B"/>
    <property type="match status" value="1"/>
</dbReference>
<dbReference type="Gene3D" id="3.60.15.10">
    <property type="entry name" value="Ribonuclease Z/Hydroxyacylglutathione hydrolase-like"/>
    <property type="match status" value="1"/>
</dbReference>
<comment type="similarity">
    <text evidence="2">Belongs to the metallo-beta-lactamase superfamily.</text>
</comment>
<organism evidence="7 8">
    <name type="scientific">Mycolicibacterium goodii</name>
    <name type="common">Mycobacterium goodii</name>
    <dbReference type="NCBI Taxonomy" id="134601"/>
    <lineage>
        <taxon>Bacteria</taxon>
        <taxon>Bacillati</taxon>
        <taxon>Actinomycetota</taxon>
        <taxon>Actinomycetes</taxon>
        <taxon>Mycobacteriales</taxon>
        <taxon>Mycobacteriaceae</taxon>
        <taxon>Mycolicibacterium</taxon>
    </lineage>
</organism>
<accession>A0A0K0X3Z0</accession>
<sequence>MEGNELSPDNTNYRVTIVKFGERSTHKSDVYLNHHIYGQPDDPIRMDYFFWVVQNAERTIVVDTGFSKHGGESRNRTFVIDPARAYAALGVDPDTAPDVVVTHAHYDHIGNLDLFPKSRYVIAQREYDFWTGPLATRKQFHWSVEDDEIAVLATAHTQGRVHTWSASLELAPGITLLEVGGHTPGQAILLVPTDEGTVLLTSDAVHFYEELDADMPFAFVADLPAMYTGFDTITDLVSAGRVAHVVPGHDPSTLSRFTAVTEGELAGLAATIGSLS</sequence>
<dbReference type="InterPro" id="IPR036866">
    <property type="entry name" value="RibonucZ/Hydroxyglut_hydro"/>
</dbReference>
<dbReference type="Pfam" id="PF00753">
    <property type="entry name" value="Lactamase_B"/>
    <property type="match status" value="1"/>
</dbReference>